<evidence type="ECO:0000313" key="5">
    <source>
        <dbReference type="Proteomes" id="UP000197468"/>
    </source>
</evidence>
<dbReference type="PROSITE" id="PS01047">
    <property type="entry name" value="HMA_1"/>
    <property type="match status" value="1"/>
</dbReference>
<dbReference type="SUPFAM" id="SSF55008">
    <property type="entry name" value="HMA, heavy metal-associated domain"/>
    <property type="match status" value="1"/>
</dbReference>
<organism evidence="4 5">
    <name type="scientific">Roseateles aquatilis</name>
    <dbReference type="NCBI Taxonomy" id="431061"/>
    <lineage>
        <taxon>Bacteria</taxon>
        <taxon>Pseudomonadati</taxon>
        <taxon>Pseudomonadota</taxon>
        <taxon>Betaproteobacteria</taxon>
        <taxon>Burkholderiales</taxon>
        <taxon>Sphaerotilaceae</taxon>
        <taxon>Roseateles</taxon>
    </lineage>
</organism>
<gene>
    <name evidence="4" type="ORF">CDN99_09785</name>
</gene>
<keyword evidence="1" id="KW-0479">Metal-binding</keyword>
<proteinExistence type="predicted"/>
<accession>A0A246JFI4</accession>
<dbReference type="EMBL" id="NIOF01000003">
    <property type="protein sequence ID" value="OWQ91434.1"/>
    <property type="molecule type" value="Genomic_DNA"/>
</dbReference>
<dbReference type="CDD" id="cd00371">
    <property type="entry name" value="HMA"/>
    <property type="match status" value="1"/>
</dbReference>
<dbReference type="Pfam" id="PF00403">
    <property type="entry name" value="HMA"/>
    <property type="match status" value="1"/>
</dbReference>
<dbReference type="PROSITE" id="PS50846">
    <property type="entry name" value="HMA_2"/>
    <property type="match status" value="1"/>
</dbReference>
<dbReference type="GO" id="GO:0046872">
    <property type="term" value="F:metal ion binding"/>
    <property type="evidence" value="ECO:0007669"/>
    <property type="project" value="UniProtKB-KW"/>
</dbReference>
<dbReference type="Gene3D" id="3.30.70.100">
    <property type="match status" value="1"/>
</dbReference>
<protein>
    <recommendedName>
        <fullName evidence="3">HMA domain-containing protein</fullName>
    </recommendedName>
</protein>
<feature type="domain" description="HMA" evidence="3">
    <location>
        <begin position="1"/>
        <end position="64"/>
    </location>
</feature>
<dbReference type="InterPro" id="IPR036163">
    <property type="entry name" value="HMA_dom_sf"/>
</dbReference>
<evidence type="ECO:0000256" key="2">
    <source>
        <dbReference type="SAM" id="MobiDB-lite"/>
    </source>
</evidence>
<comment type="caution">
    <text evidence="4">The sequence shown here is derived from an EMBL/GenBank/DDBJ whole genome shotgun (WGS) entry which is preliminary data.</text>
</comment>
<dbReference type="AlphaFoldDB" id="A0A246JFI4"/>
<dbReference type="InterPro" id="IPR006121">
    <property type="entry name" value="HMA_dom"/>
</dbReference>
<dbReference type="OrthoDB" id="9813965at2"/>
<sequence>MLTFEVPDMSCRSCASKISKAVKEVDPQARVEVDLTAKLVRIDSGQAQASELKTALEQAGYTPSEPAAPQGATTSSPAGCCGGCRP</sequence>
<feature type="region of interest" description="Disordered" evidence="2">
    <location>
        <begin position="58"/>
        <end position="86"/>
    </location>
</feature>
<keyword evidence="5" id="KW-1185">Reference proteome</keyword>
<dbReference type="InterPro" id="IPR017969">
    <property type="entry name" value="Heavy-metal-associated_CS"/>
</dbReference>
<evidence type="ECO:0000313" key="4">
    <source>
        <dbReference type="EMBL" id="OWQ91434.1"/>
    </source>
</evidence>
<evidence type="ECO:0000259" key="3">
    <source>
        <dbReference type="PROSITE" id="PS50846"/>
    </source>
</evidence>
<dbReference type="RefSeq" id="WP_088384661.1">
    <property type="nucleotide sequence ID" value="NZ_NIOF01000003.1"/>
</dbReference>
<reference evidence="4 5" key="1">
    <citation type="journal article" date="2008" name="Int. J. Syst. Evol. Microbiol.">
        <title>Description of Roseateles aquatilis sp. nov. and Roseateles terrae sp. nov., in the class Betaproteobacteria, and emended description of the genus Roseateles.</title>
        <authorList>
            <person name="Gomila M."/>
            <person name="Bowien B."/>
            <person name="Falsen E."/>
            <person name="Moore E.R."/>
            <person name="Lalucat J."/>
        </authorList>
    </citation>
    <scope>NUCLEOTIDE SEQUENCE [LARGE SCALE GENOMIC DNA]</scope>
    <source>
        <strain evidence="4 5">CCUG 48205</strain>
    </source>
</reference>
<evidence type="ECO:0000256" key="1">
    <source>
        <dbReference type="ARBA" id="ARBA00022723"/>
    </source>
</evidence>
<dbReference type="Proteomes" id="UP000197468">
    <property type="component" value="Unassembled WGS sequence"/>
</dbReference>
<name>A0A246JFI4_9BURK</name>